<sequence>MHLFIHCDFARATWFTRNWGIKPDQLAFSSTTQLIEFLISTPIVEFQSQQERSSFLLYETLVLEAIWKTRNSVVFEGSEINVERVHQSLMRRYLEHLAVYGPNQIYKKPPRNAEWTRLEYRTIQLELLAPGFEPLNYPGVEMFSVITVKVPTKSKE</sequence>
<dbReference type="EMBL" id="JRKL02010603">
    <property type="protein sequence ID" value="KAF3945929.1"/>
    <property type="molecule type" value="Genomic_DNA"/>
</dbReference>
<keyword evidence="2" id="KW-1185">Reference proteome</keyword>
<reference evidence="1" key="1">
    <citation type="submission" date="2020-03" db="EMBL/GenBank/DDBJ databases">
        <title>Castanea mollissima Vanexum genome sequencing.</title>
        <authorList>
            <person name="Staton M."/>
        </authorList>
    </citation>
    <scope>NUCLEOTIDE SEQUENCE</scope>
    <source>
        <tissue evidence="1">Leaf</tissue>
    </source>
</reference>
<evidence type="ECO:0000313" key="2">
    <source>
        <dbReference type="Proteomes" id="UP000737018"/>
    </source>
</evidence>
<dbReference type="AlphaFoldDB" id="A0A8J4VCV1"/>
<comment type="caution">
    <text evidence="1">The sequence shown here is derived from an EMBL/GenBank/DDBJ whole genome shotgun (WGS) entry which is preliminary data.</text>
</comment>
<dbReference type="Proteomes" id="UP000737018">
    <property type="component" value="Unassembled WGS sequence"/>
</dbReference>
<gene>
    <name evidence="1" type="ORF">CMV_027747</name>
</gene>
<protein>
    <submittedName>
        <fullName evidence="1">Uncharacterized protein</fullName>
    </submittedName>
</protein>
<proteinExistence type="predicted"/>
<name>A0A8J4VCV1_9ROSI</name>
<dbReference type="OrthoDB" id="1436421at2759"/>
<accession>A0A8J4VCV1</accession>
<organism evidence="1 2">
    <name type="scientific">Castanea mollissima</name>
    <name type="common">Chinese chestnut</name>
    <dbReference type="NCBI Taxonomy" id="60419"/>
    <lineage>
        <taxon>Eukaryota</taxon>
        <taxon>Viridiplantae</taxon>
        <taxon>Streptophyta</taxon>
        <taxon>Embryophyta</taxon>
        <taxon>Tracheophyta</taxon>
        <taxon>Spermatophyta</taxon>
        <taxon>Magnoliopsida</taxon>
        <taxon>eudicotyledons</taxon>
        <taxon>Gunneridae</taxon>
        <taxon>Pentapetalae</taxon>
        <taxon>rosids</taxon>
        <taxon>fabids</taxon>
        <taxon>Fagales</taxon>
        <taxon>Fagaceae</taxon>
        <taxon>Castanea</taxon>
    </lineage>
</organism>
<evidence type="ECO:0000313" key="1">
    <source>
        <dbReference type="EMBL" id="KAF3945929.1"/>
    </source>
</evidence>